<reference evidence="2 3" key="1">
    <citation type="submission" date="2024-10" db="EMBL/GenBank/DDBJ databases">
        <title>The Natural Products Discovery Center: Release of the First 8490 Sequenced Strains for Exploring Actinobacteria Biosynthetic Diversity.</title>
        <authorList>
            <person name="Kalkreuter E."/>
            <person name="Kautsar S.A."/>
            <person name="Yang D."/>
            <person name="Bader C.D."/>
            <person name="Teijaro C.N."/>
            <person name="Fluegel L."/>
            <person name="Davis C.M."/>
            <person name="Simpson J.R."/>
            <person name="Lauterbach L."/>
            <person name="Steele A.D."/>
            <person name="Gui C."/>
            <person name="Meng S."/>
            <person name="Li G."/>
            <person name="Viehrig K."/>
            <person name="Ye F."/>
            <person name="Su P."/>
            <person name="Kiefer A.F."/>
            <person name="Nichols A."/>
            <person name="Cepeda A.J."/>
            <person name="Yan W."/>
            <person name="Fan B."/>
            <person name="Jiang Y."/>
            <person name="Adhikari A."/>
            <person name="Zheng C.-J."/>
            <person name="Schuster L."/>
            <person name="Cowan T.M."/>
            <person name="Smanski M.J."/>
            <person name="Chevrette M.G."/>
            <person name="De Carvalho L.P.S."/>
            <person name="Shen B."/>
        </authorList>
    </citation>
    <scope>NUCLEOTIDE SEQUENCE [LARGE SCALE GENOMIC DNA]</scope>
    <source>
        <strain evidence="2 3">NPDC012605</strain>
    </source>
</reference>
<gene>
    <name evidence="2" type="ORF">ACFY8C_19285</name>
</gene>
<evidence type="ECO:0000259" key="1">
    <source>
        <dbReference type="Pfam" id="PF02627"/>
    </source>
</evidence>
<dbReference type="PANTHER" id="PTHR35446:SF2">
    <property type="entry name" value="CARBOXYMUCONOLACTONE DECARBOXYLASE-LIKE DOMAIN-CONTAINING PROTEIN"/>
    <property type="match status" value="1"/>
</dbReference>
<comment type="caution">
    <text evidence="2">The sequence shown here is derived from an EMBL/GenBank/DDBJ whole genome shotgun (WGS) entry which is preliminary data.</text>
</comment>
<dbReference type="Gene3D" id="1.20.1290.10">
    <property type="entry name" value="AhpD-like"/>
    <property type="match status" value="1"/>
</dbReference>
<dbReference type="InterPro" id="IPR029032">
    <property type="entry name" value="AhpD-like"/>
</dbReference>
<evidence type="ECO:0000313" key="2">
    <source>
        <dbReference type="EMBL" id="MFF5920461.1"/>
    </source>
</evidence>
<keyword evidence="3" id="KW-1185">Reference proteome</keyword>
<dbReference type="Proteomes" id="UP001602370">
    <property type="component" value="Unassembled WGS sequence"/>
</dbReference>
<protein>
    <submittedName>
        <fullName evidence="2">Carboxymuconolactone decarboxylase family protein</fullName>
    </submittedName>
</protein>
<dbReference type="EMBL" id="JBIBDZ010000005">
    <property type="protein sequence ID" value="MFF5920461.1"/>
    <property type="molecule type" value="Genomic_DNA"/>
</dbReference>
<feature type="domain" description="Carboxymuconolactone decarboxylase-like" evidence="1">
    <location>
        <begin position="26"/>
        <end position="112"/>
    </location>
</feature>
<dbReference type="Pfam" id="PF02627">
    <property type="entry name" value="CMD"/>
    <property type="match status" value="1"/>
</dbReference>
<sequence>MVNDDVNDDANGTTDGRRVYLDKQSPAVYRALVHTADAVRATAAEAGLDRILVELVNLRVSQINGCAYCLDVHTRAALRAGETTRRLGVLPAWRDTELFTARERAALALAEATTAPADGLAQERAYGAARAVLNDEEISAVIWVAITINAFNRVSILSRHPVRDAAPAAVPVSAPLPVDATA</sequence>
<dbReference type="SUPFAM" id="SSF69118">
    <property type="entry name" value="AhpD-like"/>
    <property type="match status" value="1"/>
</dbReference>
<dbReference type="InterPro" id="IPR004675">
    <property type="entry name" value="AhpD_core"/>
</dbReference>
<dbReference type="NCBIfam" id="TIGR00778">
    <property type="entry name" value="ahpD_dom"/>
    <property type="match status" value="1"/>
</dbReference>
<dbReference type="RefSeq" id="WP_388308082.1">
    <property type="nucleotide sequence ID" value="NZ_JBIBDZ010000005.1"/>
</dbReference>
<evidence type="ECO:0000313" key="3">
    <source>
        <dbReference type="Proteomes" id="UP001602370"/>
    </source>
</evidence>
<name>A0ABW6XSH9_9ACTN</name>
<dbReference type="PANTHER" id="PTHR35446">
    <property type="entry name" value="SI:CH211-175M2.5"/>
    <property type="match status" value="1"/>
</dbReference>
<proteinExistence type="predicted"/>
<dbReference type="InterPro" id="IPR003779">
    <property type="entry name" value="CMD-like"/>
</dbReference>
<organism evidence="2 3">
    <name type="scientific">Streptomyces flavochromogenes</name>
    <dbReference type="NCBI Taxonomy" id="68199"/>
    <lineage>
        <taxon>Bacteria</taxon>
        <taxon>Bacillati</taxon>
        <taxon>Actinomycetota</taxon>
        <taxon>Actinomycetes</taxon>
        <taxon>Kitasatosporales</taxon>
        <taxon>Streptomycetaceae</taxon>
        <taxon>Streptomyces</taxon>
    </lineage>
</organism>
<accession>A0ABW6XSH9</accession>